<gene>
    <name evidence="17" type="ORF">SAMN02745883_00671</name>
</gene>
<evidence type="ECO:0000256" key="11">
    <source>
        <dbReference type="ARBA" id="ARBA00023136"/>
    </source>
</evidence>
<dbReference type="InterPro" id="IPR050324">
    <property type="entry name" value="CDP-alcohol_PTase-I"/>
</dbReference>
<evidence type="ECO:0000313" key="17">
    <source>
        <dbReference type="EMBL" id="SHJ87705.1"/>
    </source>
</evidence>
<evidence type="ECO:0000256" key="1">
    <source>
        <dbReference type="ARBA" id="ARBA00000287"/>
    </source>
</evidence>
<keyword evidence="9 16" id="KW-1133">Transmembrane helix</keyword>
<name>A0A1M6MW45_9FIRM</name>
<evidence type="ECO:0000256" key="8">
    <source>
        <dbReference type="ARBA" id="ARBA00022692"/>
    </source>
</evidence>
<dbReference type="AlphaFoldDB" id="A0A1M6MW45"/>
<evidence type="ECO:0000256" key="12">
    <source>
        <dbReference type="ARBA" id="ARBA00023209"/>
    </source>
</evidence>
<dbReference type="NCBIfam" id="TIGR00473">
    <property type="entry name" value="pssA"/>
    <property type="match status" value="1"/>
</dbReference>
<evidence type="ECO:0000256" key="9">
    <source>
        <dbReference type="ARBA" id="ARBA00022989"/>
    </source>
</evidence>
<dbReference type="PANTHER" id="PTHR14269:SF61">
    <property type="entry name" value="CDP-DIACYLGLYCEROL--SERINE O-PHOSPHATIDYLTRANSFERASE"/>
    <property type="match status" value="1"/>
</dbReference>
<evidence type="ECO:0000256" key="10">
    <source>
        <dbReference type="ARBA" id="ARBA00023098"/>
    </source>
</evidence>
<keyword evidence="18" id="KW-1185">Reference proteome</keyword>
<evidence type="ECO:0000256" key="2">
    <source>
        <dbReference type="ARBA" id="ARBA00004127"/>
    </source>
</evidence>
<sequence>MKYKSLIPNFFTSLNLFMGLMAIIFLFDSNYFKSSMLILIAAVLDRFDGRLARKFGASTEFGKEFDSLCDLISFGVAPALLMWNILLSKAGIIGVVVTVLFTLAGAVRLARYNITNFDGVYMGIPITLCGSFLALLCLGVNKAVNINIIMMLMIFLSYAMVSKKIRLKKR</sequence>
<dbReference type="InterPro" id="IPR043130">
    <property type="entry name" value="CDP-OH_PTrfase_TM_dom"/>
</dbReference>
<keyword evidence="13" id="KW-1208">Phospholipid metabolism</keyword>
<feature type="transmembrane region" description="Helical" evidence="16">
    <location>
        <begin position="119"/>
        <end position="138"/>
    </location>
</feature>
<keyword evidence="11 16" id="KW-0472">Membrane</keyword>
<dbReference type="EC" id="2.7.8.8" evidence="4"/>
<comment type="similarity">
    <text evidence="3 15">Belongs to the CDP-alcohol phosphatidyltransferase class-I family.</text>
</comment>
<evidence type="ECO:0000256" key="4">
    <source>
        <dbReference type="ARBA" id="ARBA00013174"/>
    </source>
</evidence>
<feature type="transmembrane region" description="Helical" evidence="16">
    <location>
        <begin position="7"/>
        <end position="25"/>
    </location>
</feature>
<evidence type="ECO:0000313" key="18">
    <source>
        <dbReference type="Proteomes" id="UP000184082"/>
    </source>
</evidence>
<dbReference type="GO" id="GO:0012505">
    <property type="term" value="C:endomembrane system"/>
    <property type="evidence" value="ECO:0007669"/>
    <property type="project" value="UniProtKB-SubCell"/>
</dbReference>
<dbReference type="STRING" id="1121266.SAMN02745883_00671"/>
<comment type="subcellular location">
    <subcellularLocation>
        <location evidence="2">Endomembrane system</location>
        <topology evidence="2">Multi-pass membrane protein</topology>
    </subcellularLocation>
</comment>
<keyword evidence="6" id="KW-0444">Lipid biosynthesis</keyword>
<proteinExistence type="inferred from homology"/>
<dbReference type="GO" id="GO:0008654">
    <property type="term" value="P:phospholipid biosynthetic process"/>
    <property type="evidence" value="ECO:0007669"/>
    <property type="project" value="UniProtKB-KW"/>
</dbReference>
<evidence type="ECO:0000256" key="16">
    <source>
        <dbReference type="SAM" id="Phobius"/>
    </source>
</evidence>
<keyword evidence="7 15" id="KW-0808">Transferase</keyword>
<accession>A0A1M6MW45</accession>
<evidence type="ECO:0000256" key="3">
    <source>
        <dbReference type="ARBA" id="ARBA00010441"/>
    </source>
</evidence>
<dbReference type="Proteomes" id="UP000184082">
    <property type="component" value="Unassembled WGS sequence"/>
</dbReference>
<feature type="transmembrane region" description="Helical" evidence="16">
    <location>
        <begin position="92"/>
        <end position="110"/>
    </location>
</feature>
<dbReference type="Gene3D" id="1.20.120.1760">
    <property type="match status" value="1"/>
</dbReference>
<keyword evidence="8 16" id="KW-0812">Transmembrane</keyword>
<evidence type="ECO:0000256" key="6">
    <source>
        <dbReference type="ARBA" id="ARBA00022516"/>
    </source>
</evidence>
<reference evidence="17 18" key="1">
    <citation type="submission" date="2016-11" db="EMBL/GenBank/DDBJ databases">
        <authorList>
            <person name="Jaros S."/>
            <person name="Januszkiewicz K."/>
            <person name="Wedrychowicz H."/>
        </authorList>
    </citation>
    <scope>NUCLEOTIDE SEQUENCE [LARGE SCALE GENOMIC DNA]</scope>
    <source>
        <strain evidence="17 18">DSM 14501</strain>
    </source>
</reference>
<dbReference type="InterPro" id="IPR000462">
    <property type="entry name" value="CDP-OH_P_trans"/>
</dbReference>
<evidence type="ECO:0000256" key="7">
    <source>
        <dbReference type="ARBA" id="ARBA00022679"/>
    </source>
</evidence>
<keyword evidence="12" id="KW-0594">Phospholipid biosynthesis</keyword>
<comment type="catalytic activity">
    <reaction evidence="1">
        <text>a CDP-1,2-diacyl-sn-glycerol + L-serine = a 1,2-diacyl-sn-glycero-3-phospho-L-serine + CMP + H(+)</text>
        <dbReference type="Rhea" id="RHEA:16913"/>
        <dbReference type="ChEBI" id="CHEBI:15378"/>
        <dbReference type="ChEBI" id="CHEBI:33384"/>
        <dbReference type="ChEBI" id="CHEBI:57262"/>
        <dbReference type="ChEBI" id="CHEBI:58332"/>
        <dbReference type="ChEBI" id="CHEBI:60377"/>
        <dbReference type="EC" id="2.7.8.8"/>
    </reaction>
</comment>
<protein>
    <recommendedName>
        <fullName evidence="5">CDP-diacylglycerol--serine O-phosphatidyltransferase</fullName>
        <ecNumber evidence="4">2.7.8.8</ecNumber>
    </recommendedName>
    <alternativeName>
        <fullName evidence="14">Phosphatidylserine synthase</fullName>
    </alternativeName>
</protein>
<dbReference type="EMBL" id="FRAJ01000005">
    <property type="protein sequence ID" value="SHJ87705.1"/>
    <property type="molecule type" value="Genomic_DNA"/>
</dbReference>
<dbReference type="InterPro" id="IPR048254">
    <property type="entry name" value="CDP_ALCOHOL_P_TRANSF_CS"/>
</dbReference>
<evidence type="ECO:0000256" key="14">
    <source>
        <dbReference type="ARBA" id="ARBA00032361"/>
    </source>
</evidence>
<evidence type="ECO:0000256" key="5">
    <source>
        <dbReference type="ARBA" id="ARBA00017171"/>
    </source>
</evidence>
<dbReference type="Pfam" id="PF01066">
    <property type="entry name" value="CDP-OH_P_transf"/>
    <property type="match status" value="1"/>
</dbReference>
<keyword evidence="10" id="KW-0443">Lipid metabolism</keyword>
<organism evidence="17 18">
    <name type="scientific">Caminicella sporogenes DSM 14501</name>
    <dbReference type="NCBI Taxonomy" id="1121266"/>
    <lineage>
        <taxon>Bacteria</taxon>
        <taxon>Bacillati</taxon>
        <taxon>Bacillota</taxon>
        <taxon>Clostridia</taxon>
        <taxon>Peptostreptococcales</taxon>
        <taxon>Caminicellaceae</taxon>
        <taxon>Caminicella</taxon>
    </lineage>
</organism>
<feature type="transmembrane region" description="Helical" evidence="16">
    <location>
        <begin position="144"/>
        <end position="161"/>
    </location>
</feature>
<evidence type="ECO:0000256" key="15">
    <source>
        <dbReference type="RuleBase" id="RU003750"/>
    </source>
</evidence>
<dbReference type="GO" id="GO:0016020">
    <property type="term" value="C:membrane"/>
    <property type="evidence" value="ECO:0007669"/>
    <property type="project" value="InterPro"/>
</dbReference>
<dbReference type="GO" id="GO:0003882">
    <property type="term" value="F:CDP-diacylglycerol-serine O-phosphatidyltransferase activity"/>
    <property type="evidence" value="ECO:0007669"/>
    <property type="project" value="UniProtKB-EC"/>
</dbReference>
<evidence type="ECO:0000256" key="13">
    <source>
        <dbReference type="ARBA" id="ARBA00023264"/>
    </source>
</evidence>
<dbReference type="PROSITE" id="PS00379">
    <property type="entry name" value="CDP_ALCOHOL_P_TRANSF"/>
    <property type="match status" value="1"/>
</dbReference>
<dbReference type="RefSeq" id="WP_094756705.1">
    <property type="nucleotide sequence ID" value="NZ_FRAJ01000005.1"/>
</dbReference>
<dbReference type="InterPro" id="IPR004533">
    <property type="entry name" value="CDP-diaglyc--ser_O-PTrfase"/>
</dbReference>
<dbReference type="PANTHER" id="PTHR14269">
    <property type="entry name" value="CDP-DIACYLGLYCEROL--GLYCEROL-3-PHOSPHATE 3-PHOSPHATIDYLTRANSFERASE-RELATED"/>
    <property type="match status" value="1"/>
</dbReference>